<keyword evidence="7 10" id="KW-0175">Coiled coil</keyword>
<dbReference type="OrthoDB" id="5372507at2759"/>
<keyword evidence="6" id="KW-0498">Mitosis</keyword>
<organism evidence="11 12">
    <name type="scientific">Coccidioides posadasii (strain C735)</name>
    <name type="common">Valley fever fungus</name>
    <dbReference type="NCBI Taxonomy" id="222929"/>
    <lineage>
        <taxon>Eukaryota</taxon>
        <taxon>Fungi</taxon>
        <taxon>Dikarya</taxon>
        <taxon>Ascomycota</taxon>
        <taxon>Pezizomycotina</taxon>
        <taxon>Eurotiomycetes</taxon>
        <taxon>Eurotiomycetidae</taxon>
        <taxon>Onygenales</taxon>
        <taxon>Onygenaceae</taxon>
        <taxon>Coccidioides</taxon>
    </lineage>
</organism>
<keyword evidence="3" id="KW-0963">Cytoplasm</keyword>
<dbReference type="Proteomes" id="UP000009084">
    <property type="component" value="Unassembled WGS sequence"/>
</dbReference>
<accession>C5PFS1</accession>
<feature type="coiled-coil region" evidence="10">
    <location>
        <begin position="150"/>
        <end position="177"/>
    </location>
</feature>
<keyword evidence="9" id="KW-0131">Cell cycle</keyword>
<evidence type="ECO:0000256" key="3">
    <source>
        <dbReference type="ARBA" id="ARBA00022490"/>
    </source>
</evidence>
<dbReference type="Pfam" id="PF25762">
    <property type="entry name" value="HAUS1"/>
    <property type="match status" value="1"/>
</dbReference>
<evidence type="ECO:0000256" key="8">
    <source>
        <dbReference type="ARBA" id="ARBA00023212"/>
    </source>
</evidence>
<dbReference type="GO" id="GO:0005819">
    <property type="term" value="C:spindle"/>
    <property type="evidence" value="ECO:0007669"/>
    <property type="project" value="UniProtKB-SubCell"/>
</dbReference>
<evidence type="ECO:0000313" key="11">
    <source>
        <dbReference type="EMBL" id="EER23374.1"/>
    </source>
</evidence>
<keyword evidence="4" id="KW-0132">Cell division</keyword>
<comment type="subcellular location">
    <subcellularLocation>
        <location evidence="1">Cytoplasm</location>
        <location evidence="1">Cytoskeleton</location>
        <location evidence="1">Spindle</location>
    </subcellularLocation>
</comment>
<dbReference type="VEuPathDB" id="FungiDB:CPC735_047440"/>
<dbReference type="KEGG" id="cpw:9690989"/>
<reference evidence="11 12" key="1">
    <citation type="journal article" date="2009" name="Genome Res.">
        <title>Comparative genomic analyses of the human fungal pathogens Coccidioides and their relatives.</title>
        <authorList>
            <person name="Sharpton T.J."/>
            <person name="Stajich J.E."/>
            <person name="Rounsley S.D."/>
            <person name="Gardner M.J."/>
            <person name="Wortman J.R."/>
            <person name="Jordar V.S."/>
            <person name="Maiti R."/>
            <person name="Kodira C.D."/>
            <person name="Neafsey D.E."/>
            <person name="Zeng Q."/>
            <person name="Hung C.-Y."/>
            <person name="McMahan C."/>
            <person name="Muszewska A."/>
            <person name="Grynberg M."/>
            <person name="Mandel M.A."/>
            <person name="Kellner E.M."/>
            <person name="Barker B.M."/>
            <person name="Galgiani J.N."/>
            <person name="Orbach M.J."/>
            <person name="Kirkland T.N."/>
            <person name="Cole G.T."/>
            <person name="Henn M.R."/>
            <person name="Birren B.W."/>
            <person name="Taylor J.W."/>
        </authorList>
    </citation>
    <scope>NUCLEOTIDE SEQUENCE [LARGE SCALE GENOMIC DNA]</scope>
    <source>
        <strain evidence="12">C735</strain>
    </source>
</reference>
<evidence type="ECO:0000256" key="6">
    <source>
        <dbReference type="ARBA" id="ARBA00022776"/>
    </source>
</evidence>
<comment type="similarity">
    <text evidence="2">Belongs to the HAUS1 family.</text>
</comment>
<dbReference type="GO" id="GO:0070652">
    <property type="term" value="C:HAUS complex"/>
    <property type="evidence" value="ECO:0007669"/>
    <property type="project" value="InterPro"/>
</dbReference>
<keyword evidence="5" id="KW-0493">Microtubule</keyword>
<dbReference type="PANTHER" id="PTHR31570">
    <property type="entry name" value="HAUS AUGMIN-LIKE COMPLEX SUBUNIT 1"/>
    <property type="match status" value="1"/>
</dbReference>
<evidence type="ECO:0000256" key="7">
    <source>
        <dbReference type="ARBA" id="ARBA00023054"/>
    </source>
</evidence>
<evidence type="ECO:0000256" key="2">
    <source>
        <dbReference type="ARBA" id="ARBA00005479"/>
    </source>
</evidence>
<dbReference type="PANTHER" id="PTHR31570:SF1">
    <property type="entry name" value="HAUS AUGMIN-LIKE COMPLEX SUBUNIT 1"/>
    <property type="match status" value="1"/>
</dbReference>
<dbReference type="GO" id="GO:0051301">
    <property type="term" value="P:cell division"/>
    <property type="evidence" value="ECO:0007669"/>
    <property type="project" value="UniProtKB-KW"/>
</dbReference>
<dbReference type="GO" id="GO:0005829">
    <property type="term" value="C:cytosol"/>
    <property type="evidence" value="ECO:0007669"/>
    <property type="project" value="TreeGrafter"/>
</dbReference>
<dbReference type="InterPro" id="IPR026243">
    <property type="entry name" value="HAUS1"/>
</dbReference>
<dbReference type="AlphaFoldDB" id="C5PFS1"/>
<gene>
    <name evidence="11" type="ORF">CPC735_047440</name>
</gene>
<dbReference type="EMBL" id="ACFW01000049">
    <property type="protein sequence ID" value="EER23374.1"/>
    <property type="molecule type" value="Genomic_DNA"/>
</dbReference>
<evidence type="ECO:0000256" key="10">
    <source>
        <dbReference type="SAM" id="Coils"/>
    </source>
</evidence>
<evidence type="ECO:0000256" key="9">
    <source>
        <dbReference type="ARBA" id="ARBA00023306"/>
    </source>
</evidence>
<dbReference type="GO" id="GO:0005874">
    <property type="term" value="C:microtubule"/>
    <property type="evidence" value="ECO:0007669"/>
    <property type="project" value="UniProtKB-KW"/>
</dbReference>
<evidence type="ECO:0008006" key="13">
    <source>
        <dbReference type="Google" id="ProtNLM"/>
    </source>
</evidence>
<proteinExistence type="inferred from homology"/>
<evidence type="ECO:0000256" key="5">
    <source>
        <dbReference type="ARBA" id="ARBA00022701"/>
    </source>
</evidence>
<dbReference type="GO" id="GO:0051225">
    <property type="term" value="P:spindle assembly"/>
    <property type="evidence" value="ECO:0007669"/>
    <property type="project" value="InterPro"/>
</dbReference>
<feature type="coiled-coil region" evidence="10">
    <location>
        <begin position="228"/>
        <end position="286"/>
    </location>
</feature>
<protein>
    <recommendedName>
        <fullName evidence="13">HAUS augmin-like complex subunit 1</fullName>
    </recommendedName>
</protein>
<keyword evidence="8" id="KW-0206">Cytoskeleton</keyword>
<evidence type="ECO:0000256" key="1">
    <source>
        <dbReference type="ARBA" id="ARBA00004186"/>
    </source>
</evidence>
<dbReference type="HOGENOM" id="CLU_068908_0_0_1"/>
<name>C5PFS1_COCP7</name>
<sequence length="294" mass="33688">MEDFETISSPSKARQAASQAKDWAYVMNWLNHKYANSPNRVPNFERNEDTLKVLLNLAAANDTADEEEALIHRVREETIGLLKAEEIESPNLKLDLLEDIQAALSDESSNLLQDLAETVVLLGVPTADVGNRDRSLLNMTRAEFDATEQLRKLEELQKYLEKELATLHMRLEELKDEHNYETPPDLPAKTSEWLRGKRTVEAKAKEYQRRIMAGRSASDREGTKIEDLMAEEERVAKISENVKRLEKKVETFHGLPSNILDAKLEYQELESELRSLIQQRDNLFEGLVDRGKSQ</sequence>
<evidence type="ECO:0000256" key="4">
    <source>
        <dbReference type="ARBA" id="ARBA00022618"/>
    </source>
</evidence>
<comment type="caution">
    <text evidence="11">The sequence shown here is derived from an EMBL/GenBank/DDBJ whole genome shotgun (WGS) entry which is preliminary data.</text>
</comment>
<evidence type="ECO:0000313" key="12">
    <source>
        <dbReference type="Proteomes" id="UP000009084"/>
    </source>
</evidence>